<sequence>MLSYEQITDLLRQTGLPFAYHHFSEGESPDPPFLVYLIPGSHNFSADGMVYCRVDQLDIELYTDKKQPEQEANLEELFDEAGLFYNKTEQFIRSEQLYEVLYEMEV</sequence>
<reference evidence="1 2" key="1">
    <citation type="submission" date="2017-05" db="EMBL/GenBank/DDBJ databases">
        <title>Butyricicoccus porcorum sp. nov. a butyrate-producing bacterium from the swine intestinal tract.</title>
        <authorList>
            <person name="Trachsel J."/>
            <person name="Humphrey S."/>
            <person name="Allen H.K."/>
        </authorList>
    </citation>
    <scope>NUCLEOTIDE SEQUENCE [LARGE SCALE GENOMIC DNA]</scope>
    <source>
        <strain evidence="1">BB10</strain>
    </source>
</reference>
<dbReference type="RefSeq" id="WP_087017963.1">
    <property type="nucleotide sequence ID" value="NZ_NHOC01000003.1"/>
</dbReference>
<proteinExistence type="predicted"/>
<accession>A0A252F5X2</accession>
<protein>
    <recommendedName>
        <fullName evidence="3">Prophage pi2 protein 38</fullName>
    </recommendedName>
</protein>
<keyword evidence="2" id="KW-1185">Reference proteome</keyword>
<dbReference type="AlphaFoldDB" id="A0A252F5X2"/>
<dbReference type="OrthoDB" id="2061576at2"/>
<evidence type="ECO:0000313" key="1">
    <source>
        <dbReference type="EMBL" id="OUM21179.1"/>
    </source>
</evidence>
<comment type="caution">
    <text evidence="1">The sequence shown here is derived from an EMBL/GenBank/DDBJ whole genome shotgun (WGS) entry which is preliminary data.</text>
</comment>
<dbReference type="Proteomes" id="UP000194903">
    <property type="component" value="Unassembled WGS sequence"/>
</dbReference>
<evidence type="ECO:0000313" key="2">
    <source>
        <dbReference type="Proteomes" id="UP000194903"/>
    </source>
</evidence>
<dbReference type="EMBL" id="NHOC01000003">
    <property type="protein sequence ID" value="OUM21179.1"/>
    <property type="molecule type" value="Genomic_DNA"/>
</dbReference>
<organism evidence="1 2">
    <name type="scientific">Butyricicoccus porcorum</name>
    <dbReference type="NCBI Taxonomy" id="1945634"/>
    <lineage>
        <taxon>Bacteria</taxon>
        <taxon>Bacillati</taxon>
        <taxon>Bacillota</taxon>
        <taxon>Clostridia</taxon>
        <taxon>Eubacteriales</taxon>
        <taxon>Butyricicoccaceae</taxon>
        <taxon>Butyricicoccus</taxon>
    </lineage>
</organism>
<name>A0A252F5X2_9FIRM</name>
<evidence type="ECO:0008006" key="3">
    <source>
        <dbReference type="Google" id="ProtNLM"/>
    </source>
</evidence>
<gene>
    <name evidence="1" type="ORF">CBW42_03855</name>
</gene>